<comment type="caution">
    <text evidence="2">The sequence shown here is derived from an EMBL/GenBank/DDBJ whole genome shotgun (WGS) entry which is preliminary data.</text>
</comment>
<protein>
    <submittedName>
        <fullName evidence="2">Uncharacterized protein</fullName>
    </submittedName>
</protein>
<keyword evidence="3" id="KW-1185">Reference proteome</keyword>
<proteinExistence type="predicted"/>
<feature type="compositionally biased region" description="Low complexity" evidence="1">
    <location>
        <begin position="81"/>
        <end position="99"/>
    </location>
</feature>
<accession>A0ABD5XRR9</accession>
<evidence type="ECO:0000256" key="1">
    <source>
        <dbReference type="SAM" id="MobiDB-lite"/>
    </source>
</evidence>
<feature type="region of interest" description="Disordered" evidence="1">
    <location>
        <begin position="81"/>
        <end position="122"/>
    </location>
</feature>
<evidence type="ECO:0000313" key="3">
    <source>
        <dbReference type="Proteomes" id="UP001596368"/>
    </source>
</evidence>
<dbReference type="EMBL" id="JBHSZG010000001">
    <property type="protein sequence ID" value="MFC7137296.1"/>
    <property type="molecule type" value="Genomic_DNA"/>
</dbReference>
<organism evidence="2 3">
    <name type="scientific">Halobaculum litoreum</name>
    <dbReference type="NCBI Taxonomy" id="3031998"/>
    <lineage>
        <taxon>Archaea</taxon>
        <taxon>Methanobacteriati</taxon>
        <taxon>Methanobacteriota</taxon>
        <taxon>Stenosarchaea group</taxon>
        <taxon>Halobacteria</taxon>
        <taxon>Halobacteriales</taxon>
        <taxon>Haloferacaceae</taxon>
        <taxon>Halobaculum</taxon>
    </lineage>
</organism>
<dbReference type="AlphaFoldDB" id="A0ABD5XRR9"/>
<dbReference type="Proteomes" id="UP001596368">
    <property type="component" value="Unassembled WGS sequence"/>
</dbReference>
<sequence length="122" mass="13781">MSNQYDEQAFETHIESQLLDRGYEQIHKSNFDAERGIFPGVVVSFVQETQPDQWAKLENAYKGKAEERFLRELTSAQRITAPFTSSATASEPPAPASISRTSNRTRGRTPRCSAATRRTSWV</sequence>
<gene>
    <name evidence="2" type="ORF">ACFQRB_14245</name>
</gene>
<name>A0ABD5XRR9_9EURY</name>
<evidence type="ECO:0000313" key="2">
    <source>
        <dbReference type="EMBL" id="MFC7137296.1"/>
    </source>
</evidence>
<reference evidence="2 3" key="1">
    <citation type="journal article" date="2019" name="Int. J. Syst. Evol. Microbiol.">
        <title>The Global Catalogue of Microorganisms (GCM) 10K type strain sequencing project: providing services to taxonomists for standard genome sequencing and annotation.</title>
        <authorList>
            <consortium name="The Broad Institute Genomics Platform"/>
            <consortium name="The Broad Institute Genome Sequencing Center for Infectious Disease"/>
            <person name="Wu L."/>
            <person name="Ma J."/>
        </authorList>
    </citation>
    <scope>NUCLEOTIDE SEQUENCE [LARGE SCALE GENOMIC DNA]</scope>
    <source>
        <strain evidence="2 3">DT92</strain>
    </source>
</reference>